<dbReference type="RefSeq" id="WP_343800618.1">
    <property type="nucleotide sequence ID" value="NZ_BAAADJ010000053.1"/>
</dbReference>
<keyword evidence="2" id="KW-1185">Reference proteome</keyword>
<sequence length="173" mass="20315">MTNEEILQTDSQLQILNEVNRICESNDIHIWLRGGWAIDFLLGGITRSHEDLDLVTWVSNREVMEEALVKEGFERLPISDRQTDFRKNEVDIQFLYMTQTDGSISPHNLPEWLWRADSLPPGLYQLNGISMRVVSPQQLLEEKQVYEQIGRKPRDKDQESKRILQKIIEHMKN</sequence>
<name>A0ABN0WHJ8_9BACI</name>
<dbReference type="Pfam" id="PF10706">
    <property type="entry name" value="Aminoglyc_resit"/>
    <property type="match status" value="1"/>
</dbReference>
<protein>
    <recommendedName>
        <fullName evidence="3">Aminoglycoside adenylyltransferase</fullName>
    </recommendedName>
</protein>
<accession>A0ABN0WHJ8</accession>
<dbReference type="EMBL" id="BAAADJ010000053">
    <property type="protein sequence ID" value="GAA0338039.1"/>
    <property type="molecule type" value="Genomic_DNA"/>
</dbReference>
<gene>
    <name evidence="1" type="ORF">GCM10008967_30400</name>
</gene>
<dbReference type="Gene3D" id="3.30.460.40">
    <property type="match status" value="1"/>
</dbReference>
<comment type="caution">
    <text evidence="1">The sequence shown here is derived from an EMBL/GenBank/DDBJ whole genome shotgun (WGS) entry which is preliminary data.</text>
</comment>
<reference evidence="1 2" key="1">
    <citation type="journal article" date="2019" name="Int. J. Syst. Evol. Microbiol.">
        <title>The Global Catalogue of Microorganisms (GCM) 10K type strain sequencing project: providing services to taxonomists for standard genome sequencing and annotation.</title>
        <authorList>
            <consortium name="The Broad Institute Genomics Platform"/>
            <consortium name="The Broad Institute Genome Sequencing Center for Infectious Disease"/>
            <person name="Wu L."/>
            <person name="Ma J."/>
        </authorList>
    </citation>
    <scope>NUCLEOTIDE SEQUENCE [LARGE SCALE GENOMIC DNA]</scope>
    <source>
        <strain evidence="1 2">JCM 9731</strain>
    </source>
</reference>
<evidence type="ECO:0000313" key="2">
    <source>
        <dbReference type="Proteomes" id="UP001500782"/>
    </source>
</evidence>
<dbReference type="SUPFAM" id="SSF81301">
    <property type="entry name" value="Nucleotidyltransferase"/>
    <property type="match status" value="1"/>
</dbReference>
<dbReference type="InterPro" id="IPR019646">
    <property type="entry name" value="Aminoglyc_AdlTrfase"/>
</dbReference>
<evidence type="ECO:0000313" key="1">
    <source>
        <dbReference type="EMBL" id="GAA0338039.1"/>
    </source>
</evidence>
<dbReference type="InterPro" id="IPR043519">
    <property type="entry name" value="NT_sf"/>
</dbReference>
<organism evidence="1 2">
    <name type="scientific">Bacillus carboniphilus</name>
    <dbReference type="NCBI Taxonomy" id="86663"/>
    <lineage>
        <taxon>Bacteria</taxon>
        <taxon>Bacillati</taxon>
        <taxon>Bacillota</taxon>
        <taxon>Bacilli</taxon>
        <taxon>Bacillales</taxon>
        <taxon>Bacillaceae</taxon>
        <taxon>Bacillus</taxon>
    </lineage>
</organism>
<evidence type="ECO:0008006" key="3">
    <source>
        <dbReference type="Google" id="ProtNLM"/>
    </source>
</evidence>
<dbReference type="Proteomes" id="UP001500782">
    <property type="component" value="Unassembled WGS sequence"/>
</dbReference>
<proteinExistence type="predicted"/>